<feature type="compositionally biased region" description="Polar residues" evidence="1">
    <location>
        <begin position="348"/>
        <end position="363"/>
    </location>
</feature>
<sequence length="564" mass="63170">MPSTTDPLRPPKHRDISASKLTPRRMLSATRSSTAEGSPSSQTSSVERHGMKRLGSLASLHQLNLFNRKPSFHSTSIQEENVTQEDKAMDPVQEEASTISPRADHSKNYSHVEYLTEPKDKVKASRRGSWIPLPEHPTKPLPRSTTFGNLIAPAENRGQEPRPDEPRRQGRFMPSNITTSGERPSFRSRIPSAPKTILRSAHQKSLPRSDTEPLLPLTNVPVVVPSRRPTLKENTLPTSVTQPNLTLVLDHAKEKPLPPYPERRSISTTRSPTDNKLRVKHATAQKVEAFTDPPKPRLVDIPRRTLTRFHTQPNLAVNTASTSTSRGKTREEIKYHALLSPKAPPTPVQRSPLSTVTNLNRSGSRPLPIFDKNATLVPSPRPVFIPPRNDDTIPPLPDSPIKDPSIVVNAEPIPYWSGRFISQLDHWRTTDFHKRCNKSVYAPLLAFDGLEEIQRKVQYQTILSSLYADCEGEEARGSLQVFHAYLRTMHVRTAVGEEEGVAARMTWGDVCRDGEVERMRRGEGIEEPVASRGEKGVRGLDDVGRLSTGRKGTFMERLLGRRVR</sequence>
<reference evidence="2 3" key="1">
    <citation type="submission" date="2018-02" db="EMBL/GenBank/DDBJ databases">
        <title>Draft genome sequences of Elsinoe sp., causing black scab on jojoba.</title>
        <authorList>
            <person name="Stodart B."/>
            <person name="Jeffress S."/>
            <person name="Ash G."/>
            <person name="Arun Chinnappa K."/>
        </authorList>
    </citation>
    <scope>NUCLEOTIDE SEQUENCE [LARGE SCALE GENOMIC DNA]</scope>
    <source>
        <strain evidence="2 3">Hillstone_2</strain>
    </source>
</reference>
<feature type="compositionally biased region" description="Polar residues" evidence="1">
    <location>
        <begin position="29"/>
        <end position="45"/>
    </location>
</feature>
<evidence type="ECO:0000313" key="2">
    <source>
        <dbReference type="EMBL" id="TKX26421.1"/>
    </source>
</evidence>
<comment type="caution">
    <text evidence="2">The sequence shown here is derived from an EMBL/GenBank/DDBJ whole genome shotgun (WGS) entry which is preliminary data.</text>
</comment>
<evidence type="ECO:0000256" key="1">
    <source>
        <dbReference type="SAM" id="MobiDB-lite"/>
    </source>
</evidence>
<dbReference type="Proteomes" id="UP000308133">
    <property type="component" value="Unassembled WGS sequence"/>
</dbReference>
<organism evidence="2 3">
    <name type="scientific">Elsinoe australis</name>
    <dbReference type="NCBI Taxonomy" id="40998"/>
    <lineage>
        <taxon>Eukaryota</taxon>
        <taxon>Fungi</taxon>
        <taxon>Dikarya</taxon>
        <taxon>Ascomycota</taxon>
        <taxon>Pezizomycotina</taxon>
        <taxon>Dothideomycetes</taxon>
        <taxon>Dothideomycetidae</taxon>
        <taxon>Myriangiales</taxon>
        <taxon>Elsinoaceae</taxon>
        <taxon>Elsinoe</taxon>
    </lineage>
</organism>
<feature type="region of interest" description="Disordered" evidence="1">
    <location>
        <begin position="125"/>
        <end position="189"/>
    </location>
</feature>
<dbReference type="AlphaFoldDB" id="A0A4U7B9A2"/>
<feature type="region of interest" description="Disordered" evidence="1">
    <location>
        <begin position="1"/>
        <end position="55"/>
    </location>
</feature>
<feature type="region of interest" description="Disordered" evidence="1">
    <location>
        <begin position="255"/>
        <end position="278"/>
    </location>
</feature>
<feature type="compositionally biased region" description="Polar residues" evidence="1">
    <location>
        <begin position="72"/>
        <end position="81"/>
    </location>
</feature>
<proteinExistence type="predicted"/>
<evidence type="ECO:0000313" key="3">
    <source>
        <dbReference type="Proteomes" id="UP000308133"/>
    </source>
</evidence>
<feature type="region of interest" description="Disordered" evidence="1">
    <location>
        <begin position="341"/>
        <end position="372"/>
    </location>
</feature>
<gene>
    <name evidence="2" type="ORF">C1H76_1383</name>
</gene>
<feature type="compositionally biased region" description="Basic and acidic residues" evidence="1">
    <location>
        <begin position="157"/>
        <end position="168"/>
    </location>
</feature>
<feature type="compositionally biased region" description="Basic and acidic residues" evidence="1">
    <location>
        <begin position="255"/>
        <end position="265"/>
    </location>
</feature>
<name>A0A4U7B9A2_9PEZI</name>
<dbReference type="EMBL" id="PTQR01000013">
    <property type="protein sequence ID" value="TKX26421.1"/>
    <property type="molecule type" value="Genomic_DNA"/>
</dbReference>
<feature type="region of interest" description="Disordered" evidence="1">
    <location>
        <begin position="70"/>
        <end position="108"/>
    </location>
</feature>
<protein>
    <submittedName>
        <fullName evidence="2">Uncharacterized protein</fullName>
    </submittedName>
</protein>
<accession>A0A4U7B9A2</accession>